<protein>
    <recommendedName>
        <fullName evidence="2">Coiled-coil domain-containing protein</fullName>
    </recommendedName>
</protein>
<dbReference type="STRING" id="56216.A0A1A6GVF1"/>
<name>A0A1A6GVF1_NEOLE</name>
<organism evidence="3 4">
    <name type="scientific">Neotoma lepida</name>
    <name type="common">Desert woodrat</name>
    <dbReference type="NCBI Taxonomy" id="56216"/>
    <lineage>
        <taxon>Eukaryota</taxon>
        <taxon>Metazoa</taxon>
        <taxon>Chordata</taxon>
        <taxon>Craniata</taxon>
        <taxon>Vertebrata</taxon>
        <taxon>Euteleostomi</taxon>
        <taxon>Mammalia</taxon>
        <taxon>Eutheria</taxon>
        <taxon>Euarchontoglires</taxon>
        <taxon>Glires</taxon>
        <taxon>Rodentia</taxon>
        <taxon>Myomorpha</taxon>
        <taxon>Muroidea</taxon>
        <taxon>Cricetidae</taxon>
        <taxon>Neotominae</taxon>
        <taxon>Neotoma</taxon>
    </lineage>
</organism>
<sequence length="332" mass="38343">MVLIRRHETRKSSKTQVPEQKSRVDWHRTKRSISQLFDSDEDLDSDEELELGSDEELDSGESIDSDEELDSSKKPGINEIPGKEIELKLTKVKSEGSNSKPLMNSSNSSTGEEKKNKSEHNDLPDDENHPGQEEGDVNKHTKQIAEEDMEDENIKPGKRKRLSSVMYDSDESDDSEILVRKVGAKRPRRVVEEECSSLEMEQETPKKSLAVRKREYHQKLKELSEKSRQRQRHNSGRNFEELEKESCSSTDEDENEDDYKSDENGDDYMIDDFVVQDEESDEENKNQQGENLTTSQLKLVKQNSICKLNMKTMVYILFKSLYKASKPINIIF</sequence>
<feature type="domain" description="Coiled-coil" evidence="2">
    <location>
        <begin position="104"/>
        <end position="213"/>
    </location>
</feature>
<feature type="region of interest" description="Disordered" evidence="1">
    <location>
        <begin position="1"/>
        <end position="290"/>
    </location>
</feature>
<dbReference type="Pfam" id="PF13846">
    <property type="entry name" value="DUF4196"/>
    <property type="match status" value="1"/>
</dbReference>
<evidence type="ECO:0000259" key="2">
    <source>
        <dbReference type="Pfam" id="PF13846"/>
    </source>
</evidence>
<dbReference type="OrthoDB" id="21499at2759"/>
<comment type="caution">
    <text evidence="3">The sequence shown here is derived from an EMBL/GenBank/DDBJ whole genome shotgun (WGS) entry which is preliminary data.</text>
</comment>
<reference evidence="3 4" key="1">
    <citation type="submission" date="2016-06" db="EMBL/GenBank/DDBJ databases">
        <title>The Draft Genome Sequence and Annotation of the Desert Woodrat Neotoma lepida.</title>
        <authorList>
            <person name="Campbell M."/>
            <person name="Oakeson K.F."/>
            <person name="Yandell M."/>
            <person name="Halpert J.R."/>
            <person name="Dearing D."/>
        </authorList>
    </citation>
    <scope>NUCLEOTIDE SEQUENCE [LARGE SCALE GENOMIC DNA]</scope>
    <source>
        <strain evidence="3">417</strain>
        <tissue evidence="3">Liver</tissue>
    </source>
</reference>
<feature type="compositionally biased region" description="Basic and acidic residues" evidence="1">
    <location>
        <begin position="81"/>
        <end position="94"/>
    </location>
</feature>
<proteinExistence type="predicted"/>
<feature type="compositionally biased region" description="Acidic residues" evidence="1">
    <location>
        <begin position="38"/>
        <end position="69"/>
    </location>
</feature>
<feature type="compositionally biased region" description="Basic and acidic residues" evidence="1">
    <location>
        <begin position="111"/>
        <end position="145"/>
    </location>
</feature>
<evidence type="ECO:0000256" key="1">
    <source>
        <dbReference type="SAM" id="MobiDB-lite"/>
    </source>
</evidence>
<dbReference type="AlphaFoldDB" id="A0A1A6GVF1"/>
<feature type="compositionally biased region" description="Basic and acidic residues" evidence="1">
    <location>
        <begin position="217"/>
        <end position="228"/>
    </location>
</feature>
<dbReference type="InterPro" id="IPR025244">
    <property type="entry name" value="CCDC82"/>
</dbReference>
<evidence type="ECO:0000313" key="4">
    <source>
        <dbReference type="Proteomes" id="UP000092124"/>
    </source>
</evidence>
<evidence type="ECO:0000313" key="3">
    <source>
        <dbReference type="EMBL" id="OBS69610.1"/>
    </source>
</evidence>
<feature type="compositionally biased region" description="Polar residues" evidence="1">
    <location>
        <begin position="95"/>
        <end position="110"/>
    </location>
</feature>
<feature type="compositionally biased region" description="Acidic residues" evidence="1">
    <location>
        <begin position="250"/>
        <end position="282"/>
    </location>
</feature>
<dbReference type="EMBL" id="LZPO01067888">
    <property type="protein sequence ID" value="OBS69610.1"/>
    <property type="molecule type" value="Genomic_DNA"/>
</dbReference>
<gene>
    <name evidence="3" type="ORF">A6R68_01850</name>
</gene>
<feature type="compositionally biased region" description="Acidic residues" evidence="1">
    <location>
        <begin position="193"/>
        <end position="202"/>
    </location>
</feature>
<keyword evidence="4" id="KW-1185">Reference proteome</keyword>
<dbReference type="Proteomes" id="UP000092124">
    <property type="component" value="Unassembled WGS sequence"/>
</dbReference>
<accession>A0A1A6GVF1</accession>